<keyword evidence="3" id="KW-0520">NAD</keyword>
<dbReference type="AlphaFoldDB" id="A0A8J3ITY9"/>
<accession>A0A8J3ITY9</accession>
<feature type="active site" description="Proton acceptor" evidence="4">
    <location>
        <position position="124"/>
    </location>
</feature>
<feature type="binding site" evidence="4">
    <location>
        <position position="160"/>
    </location>
    <ligand>
        <name>Zn(2+)</name>
        <dbReference type="ChEBI" id="CHEBI:29105"/>
    </ligand>
</feature>
<feature type="domain" description="Deacetylase sirtuin-type" evidence="5">
    <location>
        <begin position="1"/>
        <end position="254"/>
    </location>
</feature>
<name>A0A8J3ITY9_9CHLR</name>
<evidence type="ECO:0000259" key="5">
    <source>
        <dbReference type="PROSITE" id="PS50305"/>
    </source>
</evidence>
<dbReference type="InterPro" id="IPR003000">
    <property type="entry name" value="Sirtuin"/>
</dbReference>
<comment type="caution">
    <text evidence="6">The sequence shown here is derived from an EMBL/GenBank/DDBJ whole genome shotgun (WGS) entry which is preliminary data.</text>
</comment>
<dbReference type="PROSITE" id="PS50305">
    <property type="entry name" value="SIRTUIN"/>
    <property type="match status" value="1"/>
</dbReference>
<protein>
    <recommendedName>
        <fullName evidence="1">protein acetyllysine N-acetyltransferase</fullName>
        <ecNumber evidence="1">2.3.1.286</ecNumber>
    </recommendedName>
</protein>
<evidence type="ECO:0000313" key="6">
    <source>
        <dbReference type="EMBL" id="GHO96840.1"/>
    </source>
</evidence>
<dbReference type="EC" id="2.3.1.286" evidence="1"/>
<organism evidence="6 7">
    <name type="scientific">Reticulibacter mediterranei</name>
    <dbReference type="NCBI Taxonomy" id="2778369"/>
    <lineage>
        <taxon>Bacteria</taxon>
        <taxon>Bacillati</taxon>
        <taxon>Chloroflexota</taxon>
        <taxon>Ktedonobacteria</taxon>
        <taxon>Ktedonobacterales</taxon>
        <taxon>Reticulibacteraceae</taxon>
        <taxon>Reticulibacter</taxon>
    </lineage>
</organism>
<dbReference type="Gene3D" id="2.20.28.200">
    <property type="match status" value="1"/>
</dbReference>
<dbReference type="Gene3D" id="3.40.50.1220">
    <property type="entry name" value="TPP-binding domain"/>
    <property type="match status" value="1"/>
</dbReference>
<gene>
    <name evidence="6" type="primary">cobB_2</name>
    <name evidence="6" type="ORF">KSF_068880</name>
</gene>
<dbReference type="Proteomes" id="UP000597444">
    <property type="component" value="Unassembled WGS sequence"/>
</dbReference>
<dbReference type="PANTHER" id="PTHR11085">
    <property type="entry name" value="NAD-DEPENDENT PROTEIN DEACYLASE SIRTUIN-5, MITOCHONDRIAL-RELATED"/>
    <property type="match status" value="1"/>
</dbReference>
<dbReference type="PANTHER" id="PTHR11085:SF10">
    <property type="entry name" value="NAD-DEPENDENT PROTEIN DEACYLASE SIRTUIN-5, MITOCHONDRIAL-RELATED"/>
    <property type="match status" value="1"/>
</dbReference>
<reference evidence="6" key="1">
    <citation type="submission" date="2020-10" db="EMBL/GenBank/DDBJ databases">
        <title>Taxonomic study of unclassified bacteria belonging to the class Ktedonobacteria.</title>
        <authorList>
            <person name="Yabe S."/>
            <person name="Wang C.M."/>
            <person name="Zheng Y."/>
            <person name="Sakai Y."/>
            <person name="Cavaletti L."/>
            <person name="Monciardini P."/>
            <person name="Donadio S."/>
        </authorList>
    </citation>
    <scope>NUCLEOTIDE SEQUENCE</scope>
    <source>
        <strain evidence="6">ID150040</strain>
    </source>
</reference>
<dbReference type="InterPro" id="IPR050134">
    <property type="entry name" value="NAD-dep_sirtuin_deacylases"/>
</dbReference>
<keyword evidence="4" id="KW-0479">Metal-binding</keyword>
<feature type="binding site" evidence="4">
    <location>
        <position position="132"/>
    </location>
    <ligand>
        <name>Zn(2+)</name>
        <dbReference type="ChEBI" id="CHEBI:29105"/>
    </ligand>
</feature>
<feature type="binding site" evidence="4">
    <location>
        <position position="157"/>
    </location>
    <ligand>
        <name>Zn(2+)</name>
        <dbReference type="ChEBI" id="CHEBI:29105"/>
    </ligand>
</feature>
<dbReference type="GO" id="GO:0017136">
    <property type="term" value="F:histone deacetylase activity, NAD-dependent"/>
    <property type="evidence" value="ECO:0007669"/>
    <property type="project" value="TreeGrafter"/>
</dbReference>
<keyword evidence="7" id="KW-1185">Reference proteome</keyword>
<dbReference type="InterPro" id="IPR029035">
    <property type="entry name" value="DHS-like_NAD/FAD-binding_dom"/>
</dbReference>
<evidence type="ECO:0000256" key="3">
    <source>
        <dbReference type="ARBA" id="ARBA00023027"/>
    </source>
</evidence>
<sequence>MITLQEQLYDAAELIQHSRQIVALTGAGISTESGIPDFRGPGSIWQQHPPVRYRDFLHKPEARQSYWATRNSLIKQVTAARPNAAHYALVELERRHSLQGVITQNFDGLHQDAGLPPERVIELHGTSRFAACTLCGSRSSMPALQQRINSGEVDPRCHLCGGYLKAATILFGQRVPDAELARAKEIAEACDLFLVIGSSLKVTPASTLPRLALKRNIPLIIINLQPTSLDASADVVIHEKAGEILPEIICMLNT</sequence>
<evidence type="ECO:0000313" key="7">
    <source>
        <dbReference type="Proteomes" id="UP000597444"/>
    </source>
</evidence>
<keyword evidence="2" id="KW-0808">Transferase</keyword>
<dbReference type="SUPFAM" id="SSF52467">
    <property type="entry name" value="DHS-like NAD/FAD-binding domain"/>
    <property type="match status" value="1"/>
</dbReference>
<evidence type="ECO:0000256" key="4">
    <source>
        <dbReference type="PROSITE-ProRule" id="PRU00236"/>
    </source>
</evidence>
<dbReference type="GO" id="GO:0070403">
    <property type="term" value="F:NAD+ binding"/>
    <property type="evidence" value="ECO:0007669"/>
    <property type="project" value="InterPro"/>
</dbReference>
<evidence type="ECO:0000256" key="1">
    <source>
        <dbReference type="ARBA" id="ARBA00012928"/>
    </source>
</evidence>
<dbReference type="EMBL" id="BNJK01000001">
    <property type="protein sequence ID" value="GHO96840.1"/>
    <property type="molecule type" value="Genomic_DNA"/>
</dbReference>
<dbReference type="Pfam" id="PF02146">
    <property type="entry name" value="SIR2"/>
    <property type="match status" value="1"/>
</dbReference>
<dbReference type="CDD" id="cd01407">
    <property type="entry name" value="SIR2-fam"/>
    <property type="match status" value="1"/>
</dbReference>
<keyword evidence="4" id="KW-0862">Zinc</keyword>
<proteinExistence type="predicted"/>
<dbReference type="GO" id="GO:0046872">
    <property type="term" value="F:metal ion binding"/>
    <property type="evidence" value="ECO:0007669"/>
    <property type="project" value="UniProtKB-KW"/>
</dbReference>
<dbReference type="RefSeq" id="WP_220207433.1">
    <property type="nucleotide sequence ID" value="NZ_BNJK01000001.1"/>
</dbReference>
<feature type="binding site" evidence="4">
    <location>
        <position position="135"/>
    </location>
    <ligand>
        <name>Zn(2+)</name>
        <dbReference type="ChEBI" id="CHEBI:29105"/>
    </ligand>
</feature>
<evidence type="ECO:0000256" key="2">
    <source>
        <dbReference type="ARBA" id="ARBA00022679"/>
    </source>
</evidence>
<dbReference type="InterPro" id="IPR026590">
    <property type="entry name" value="Ssirtuin_cat_dom"/>
</dbReference>